<dbReference type="NCBIfam" id="TIGR03353">
    <property type="entry name" value="VI_chp_4"/>
    <property type="match status" value="1"/>
</dbReference>
<dbReference type="EMBL" id="LT629782">
    <property type="protein sequence ID" value="SDT86901.1"/>
    <property type="molecule type" value="Genomic_DNA"/>
</dbReference>
<reference evidence="1 2" key="1">
    <citation type="submission" date="2016-10" db="EMBL/GenBank/DDBJ databases">
        <authorList>
            <person name="Varghese N."/>
            <person name="Submissions S."/>
        </authorList>
    </citation>
    <scope>NUCLEOTIDE SEQUENCE [LARGE SCALE GENOMIC DNA]</scope>
    <source>
        <strain evidence="1 2">BS2775</strain>
    </source>
</reference>
<keyword evidence="2" id="KW-1185">Reference proteome</keyword>
<organism evidence="1 2">
    <name type="scientific">Pseudomonas orientalis</name>
    <dbReference type="NCBI Taxonomy" id="76758"/>
    <lineage>
        <taxon>Bacteria</taxon>
        <taxon>Pseudomonadati</taxon>
        <taxon>Pseudomonadota</taxon>
        <taxon>Gammaproteobacteria</taxon>
        <taxon>Pseudomonadales</taxon>
        <taxon>Pseudomonadaceae</taxon>
        <taxon>Pseudomonas</taxon>
    </lineage>
</organism>
<gene>
    <name evidence="1" type="ORF">SAMN04490197_0134</name>
</gene>
<dbReference type="Proteomes" id="UP000183653">
    <property type="component" value="Chromosome I"/>
</dbReference>
<dbReference type="PANTHER" id="PTHR35566:SF1">
    <property type="entry name" value="TYPE VI SECRETION SYSTEM BASEPLATE COMPONENT TSSK1"/>
    <property type="match status" value="1"/>
</dbReference>
<protein>
    <submittedName>
        <fullName evidence="1">Type VI secretion system protein ImpJ</fullName>
    </submittedName>
</protein>
<evidence type="ECO:0000313" key="1">
    <source>
        <dbReference type="EMBL" id="SDT86901.1"/>
    </source>
</evidence>
<evidence type="ECO:0000313" key="2">
    <source>
        <dbReference type="Proteomes" id="UP000183653"/>
    </source>
</evidence>
<dbReference type="InterPro" id="IPR010263">
    <property type="entry name" value="T6SS_TssK"/>
</dbReference>
<accession>A0A1H2DVQ3</accession>
<sequence length="447" mass="50250">MSQHNQVMWYEGMFMLPQHFQYQDAFHQHQQAQATLRSTPFYWGVQALEVDGDALAEGRLQLTRLKLVFPDGTAFDAPQHDPLPLARDLNVLFKEKHLRVYVALRLPQPAGANYQDEAMTSQGPRRFCKRFDALPDLNEGELESEITRLRLNAVMLVEGDDLDGYTACPLLRLARDTVGGFRCDEQFVPPTLHLGAHRTPLMIGQRLLAVLHGKSQMLGARRRERGDQLAEFGSSDVTLFWLLNTVNRAYPELAHLLQHPGVHPEQLYRCLAALAGSLLTFSLRGELGDLPVYDHQDPAPGLLKLDTLIRELLDNVVPNQCIVIDLEQNKPSFYTGRLRDPRLADADFYIAVHADMPGVTLLELVPRAFKVGAPEEIEVVVNAAMPGVVLNPVSRLPSAIPLRLDNHYFAIEPQGKVYERMVAAQAICFYVPNAFKNLKLELMAVPK</sequence>
<dbReference type="OrthoDB" id="9775333at2"/>
<dbReference type="AlphaFoldDB" id="A0A1H2DVQ3"/>
<dbReference type="Pfam" id="PF05936">
    <property type="entry name" value="T6SS_VasE"/>
    <property type="match status" value="1"/>
</dbReference>
<dbReference type="PANTHER" id="PTHR35566">
    <property type="entry name" value="BLR3599 PROTEIN"/>
    <property type="match status" value="1"/>
</dbReference>
<dbReference type="RefSeq" id="WP_057725594.1">
    <property type="nucleotide sequence ID" value="NZ_JYLM01000011.1"/>
</dbReference>
<name>A0A1H2DVQ3_9PSED</name>
<proteinExistence type="predicted"/>